<dbReference type="Proteomes" id="UP000289738">
    <property type="component" value="Chromosome A06"/>
</dbReference>
<keyword evidence="3" id="KW-1185">Reference proteome</keyword>
<evidence type="ECO:0000259" key="1">
    <source>
        <dbReference type="Pfam" id="PF13456"/>
    </source>
</evidence>
<feature type="domain" description="RNase H type-1" evidence="1">
    <location>
        <begin position="32"/>
        <end position="134"/>
    </location>
</feature>
<dbReference type="GO" id="GO:0004523">
    <property type="term" value="F:RNA-DNA hybrid ribonuclease activity"/>
    <property type="evidence" value="ECO:0007669"/>
    <property type="project" value="InterPro"/>
</dbReference>
<accession>A0A445CTH9</accession>
<dbReference type="PANTHER" id="PTHR47723">
    <property type="entry name" value="OS05G0353850 PROTEIN"/>
    <property type="match status" value="1"/>
</dbReference>
<gene>
    <name evidence="2" type="ORF">Ahy_A06g029476</name>
</gene>
<dbReference type="PANTHER" id="PTHR47723:SF19">
    <property type="entry name" value="POLYNUCLEOTIDYL TRANSFERASE, RIBONUCLEASE H-LIKE SUPERFAMILY PROTEIN"/>
    <property type="match status" value="1"/>
</dbReference>
<dbReference type="Pfam" id="PF13456">
    <property type="entry name" value="RVT_3"/>
    <property type="match status" value="1"/>
</dbReference>
<dbReference type="InterPro" id="IPR044730">
    <property type="entry name" value="RNase_H-like_dom_plant"/>
</dbReference>
<comment type="caution">
    <text evidence="2">The sequence shown here is derived from an EMBL/GenBank/DDBJ whole genome shotgun (WGS) entry which is preliminary data.</text>
</comment>
<dbReference type="STRING" id="3818.A0A445CTH9"/>
<dbReference type="InterPro" id="IPR053151">
    <property type="entry name" value="RNase_H-like"/>
</dbReference>
<dbReference type="InterPro" id="IPR002156">
    <property type="entry name" value="RNaseH_domain"/>
</dbReference>
<evidence type="ECO:0000313" key="3">
    <source>
        <dbReference type="Proteomes" id="UP000289738"/>
    </source>
</evidence>
<proteinExistence type="predicted"/>
<dbReference type="EMBL" id="SDMP01000006">
    <property type="protein sequence ID" value="RYR54207.1"/>
    <property type="molecule type" value="Genomic_DNA"/>
</dbReference>
<sequence length="135" mass="14403">MAEESTKTSINERRAGSRVTWRPPLTGWVKCNIDAVFVKAHSTGAIAAVFGDHTGNLLSGLNSTTAASLQLAAKVLVVRASLIMAKNFELQKIIIGSDSLILIQALKSQASIAEIQVILKDILDIARSIPNCGFT</sequence>
<evidence type="ECO:0000313" key="2">
    <source>
        <dbReference type="EMBL" id="RYR54207.1"/>
    </source>
</evidence>
<organism evidence="2 3">
    <name type="scientific">Arachis hypogaea</name>
    <name type="common">Peanut</name>
    <dbReference type="NCBI Taxonomy" id="3818"/>
    <lineage>
        <taxon>Eukaryota</taxon>
        <taxon>Viridiplantae</taxon>
        <taxon>Streptophyta</taxon>
        <taxon>Embryophyta</taxon>
        <taxon>Tracheophyta</taxon>
        <taxon>Spermatophyta</taxon>
        <taxon>Magnoliopsida</taxon>
        <taxon>eudicotyledons</taxon>
        <taxon>Gunneridae</taxon>
        <taxon>Pentapetalae</taxon>
        <taxon>rosids</taxon>
        <taxon>fabids</taxon>
        <taxon>Fabales</taxon>
        <taxon>Fabaceae</taxon>
        <taxon>Papilionoideae</taxon>
        <taxon>50 kb inversion clade</taxon>
        <taxon>dalbergioids sensu lato</taxon>
        <taxon>Dalbergieae</taxon>
        <taxon>Pterocarpus clade</taxon>
        <taxon>Arachis</taxon>
    </lineage>
</organism>
<dbReference type="AlphaFoldDB" id="A0A445CTH9"/>
<dbReference type="CDD" id="cd06222">
    <property type="entry name" value="RNase_H_like"/>
    <property type="match status" value="1"/>
</dbReference>
<name>A0A445CTH9_ARAHY</name>
<protein>
    <recommendedName>
        <fullName evidence="1">RNase H type-1 domain-containing protein</fullName>
    </recommendedName>
</protein>
<dbReference type="GO" id="GO:0003676">
    <property type="term" value="F:nucleic acid binding"/>
    <property type="evidence" value="ECO:0007669"/>
    <property type="project" value="InterPro"/>
</dbReference>
<reference evidence="2 3" key="1">
    <citation type="submission" date="2019-01" db="EMBL/GenBank/DDBJ databases">
        <title>Sequencing of cultivated peanut Arachis hypogaea provides insights into genome evolution and oil improvement.</title>
        <authorList>
            <person name="Chen X."/>
        </authorList>
    </citation>
    <scope>NUCLEOTIDE SEQUENCE [LARGE SCALE GENOMIC DNA]</scope>
    <source>
        <strain evidence="3">cv. Fuhuasheng</strain>
        <tissue evidence="2">Leaves</tissue>
    </source>
</reference>